<proteinExistence type="predicted"/>
<keyword evidence="3" id="KW-1185">Reference proteome</keyword>
<evidence type="ECO:0000313" key="2">
    <source>
        <dbReference type="EMBL" id="GGF27399.1"/>
    </source>
</evidence>
<dbReference type="Gene3D" id="3.40.50.720">
    <property type="entry name" value="NAD(P)-binding Rossmann-like Domain"/>
    <property type="match status" value="1"/>
</dbReference>
<dbReference type="Pfam" id="PF01370">
    <property type="entry name" value="Epimerase"/>
    <property type="match status" value="1"/>
</dbReference>
<name>A0A8J2YWC6_9PROT</name>
<organism evidence="2 3">
    <name type="scientific">Aliidongia dinghuensis</name>
    <dbReference type="NCBI Taxonomy" id="1867774"/>
    <lineage>
        <taxon>Bacteria</taxon>
        <taxon>Pseudomonadati</taxon>
        <taxon>Pseudomonadota</taxon>
        <taxon>Alphaproteobacteria</taxon>
        <taxon>Rhodospirillales</taxon>
        <taxon>Dongiaceae</taxon>
        <taxon>Aliidongia</taxon>
    </lineage>
</organism>
<dbReference type="RefSeq" id="WP_189048389.1">
    <property type="nucleotide sequence ID" value="NZ_BMJQ01000009.1"/>
</dbReference>
<dbReference type="EMBL" id="BMJQ01000009">
    <property type="protein sequence ID" value="GGF27399.1"/>
    <property type="molecule type" value="Genomic_DNA"/>
</dbReference>
<dbReference type="Proteomes" id="UP000646365">
    <property type="component" value="Unassembled WGS sequence"/>
</dbReference>
<reference evidence="2" key="1">
    <citation type="journal article" date="2014" name="Int. J. Syst. Evol. Microbiol.">
        <title>Complete genome sequence of Corynebacterium casei LMG S-19264T (=DSM 44701T), isolated from a smear-ripened cheese.</title>
        <authorList>
            <consortium name="US DOE Joint Genome Institute (JGI-PGF)"/>
            <person name="Walter F."/>
            <person name="Albersmeier A."/>
            <person name="Kalinowski J."/>
            <person name="Ruckert C."/>
        </authorList>
    </citation>
    <scope>NUCLEOTIDE SEQUENCE</scope>
    <source>
        <strain evidence="2">CGMCC 1.15725</strain>
    </source>
</reference>
<dbReference type="InterPro" id="IPR001509">
    <property type="entry name" value="Epimerase_deHydtase"/>
</dbReference>
<dbReference type="InterPro" id="IPR036291">
    <property type="entry name" value="NAD(P)-bd_dom_sf"/>
</dbReference>
<dbReference type="AlphaFoldDB" id="A0A8J2YWC6"/>
<comment type="caution">
    <text evidence="2">The sequence shown here is derived from an EMBL/GenBank/DDBJ whole genome shotgun (WGS) entry which is preliminary data.</text>
</comment>
<accession>A0A8J2YWC6</accession>
<protein>
    <recommendedName>
        <fullName evidence="1">NAD-dependent epimerase/dehydratase domain-containing protein</fullName>
    </recommendedName>
</protein>
<sequence>MVQLAILGSTSRIAKDLICSLAQKHPSLALFSRRPDELAAWGREQHLPGTVQSLGYERFQDGAFDAVLNFVGSGDPARTAAIGSSILDITHEYDDLALTYLRRHPQTRYLFMSSGAAYGRTFLRPAQAYTQAEFPINGLSATDFYSVAKMYAECRHRALADAAIVDIRIFNYFSRTSDIAARFFMTDIVRAIANGEVLKVSEAPMRRDFLAPVDFAHLIDCVLRADPVNMAIDAYSKAPLEKFELLARMREEFSLRFEVVPAPPVVISTGAKPEYFSENRRAEMLGYHPTFSSIEGVVMEVRALFKQLGTVRG</sequence>
<feature type="domain" description="NAD-dependent epimerase/dehydratase" evidence="1">
    <location>
        <begin position="6"/>
        <end position="225"/>
    </location>
</feature>
<evidence type="ECO:0000259" key="1">
    <source>
        <dbReference type="Pfam" id="PF01370"/>
    </source>
</evidence>
<evidence type="ECO:0000313" key="3">
    <source>
        <dbReference type="Proteomes" id="UP000646365"/>
    </source>
</evidence>
<gene>
    <name evidence="2" type="ORF">GCM10011611_36790</name>
</gene>
<reference evidence="2" key="2">
    <citation type="submission" date="2020-09" db="EMBL/GenBank/DDBJ databases">
        <authorList>
            <person name="Sun Q."/>
            <person name="Zhou Y."/>
        </authorList>
    </citation>
    <scope>NUCLEOTIDE SEQUENCE</scope>
    <source>
        <strain evidence="2">CGMCC 1.15725</strain>
    </source>
</reference>
<dbReference type="SUPFAM" id="SSF51735">
    <property type="entry name" value="NAD(P)-binding Rossmann-fold domains"/>
    <property type="match status" value="1"/>
</dbReference>